<organism evidence="1">
    <name type="scientific">marine metagenome</name>
    <dbReference type="NCBI Taxonomy" id="408172"/>
    <lineage>
        <taxon>unclassified sequences</taxon>
        <taxon>metagenomes</taxon>
        <taxon>ecological metagenomes</taxon>
    </lineage>
</organism>
<protein>
    <recommendedName>
        <fullName evidence="2">Phosphoribulokinase/uridine kinase domain-containing protein</fullName>
    </recommendedName>
</protein>
<gene>
    <name evidence="1" type="ORF">METZ01_LOCUS358573</name>
</gene>
<dbReference type="SUPFAM" id="SSF52540">
    <property type="entry name" value="P-loop containing nucleoside triphosphate hydrolases"/>
    <property type="match status" value="1"/>
</dbReference>
<accession>A0A382S742</accession>
<reference evidence="1" key="1">
    <citation type="submission" date="2018-05" db="EMBL/GenBank/DDBJ databases">
        <authorList>
            <person name="Lanie J.A."/>
            <person name="Ng W.-L."/>
            <person name="Kazmierczak K.M."/>
            <person name="Andrzejewski T.M."/>
            <person name="Davidsen T.M."/>
            <person name="Wayne K.J."/>
            <person name="Tettelin H."/>
            <person name="Glass J.I."/>
            <person name="Rusch D."/>
            <person name="Podicherti R."/>
            <person name="Tsui H.-C.T."/>
            <person name="Winkler M.E."/>
        </authorList>
    </citation>
    <scope>NUCLEOTIDE SEQUENCE</scope>
</reference>
<proteinExistence type="predicted"/>
<dbReference type="EMBL" id="UINC01126925">
    <property type="protein sequence ID" value="SVD05719.1"/>
    <property type="molecule type" value="Genomic_DNA"/>
</dbReference>
<name>A0A382S742_9ZZZZ</name>
<dbReference type="Gene3D" id="3.40.50.300">
    <property type="entry name" value="P-loop containing nucleotide triphosphate hydrolases"/>
    <property type="match status" value="1"/>
</dbReference>
<dbReference type="InterPro" id="IPR027417">
    <property type="entry name" value="P-loop_NTPase"/>
</dbReference>
<dbReference type="AlphaFoldDB" id="A0A382S742"/>
<sequence>MTQHTIVIGVSAVSGGGKTSLVTELAKLLENAVTVYFDEFDDTIEHPPDIPSWLSKGGDYNAWQAPELAKRLQDLKEGAAVGLTNESARYVVFDAPLGRVHTETGKYIDHMVFIDTPLDVAMARRLLRDGRDVWNDDHLRRYLDWARRLFTHHIEQVSASADVILDGTLPVDTLAQIAATELNLRPPV</sequence>
<evidence type="ECO:0008006" key="2">
    <source>
        <dbReference type="Google" id="ProtNLM"/>
    </source>
</evidence>
<evidence type="ECO:0000313" key="1">
    <source>
        <dbReference type="EMBL" id="SVD05719.1"/>
    </source>
</evidence>